<keyword evidence="2" id="KW-1185">Reference proteome</keyword>
<evidence type="ECO:0000313" key="2">
    <source>
        <dbReference type="Proteomes" id="UP000887577"/>
    </source>
</evidence>
<dbReference type="WBParaSite" id="PSU_v2.g6411.t1">
    <property type="protein sequence ID" value="PSU_v2.g6411.t1"/>
    <property type="gene ID" value="PSU_v2.g6411"/>
</dbReference>
<feature type="compositionally biased region" description="Low complexity" evidence="1">
    <location>
        <begin position="112"/>
        <end position="122"/>
    </location>
</feature>
<protein>
    <submittedName>
        <fullName evidence="3">Uncharacterized protein</fullName>
    </submittedName>
</protein>
<reference evidence="3" key="1">
    <citation type="submission" date="2022-11" db="UniProtKB">
        <authorList>
            <consortium name="WormBaseParasite"/>
        </authorList>
    </citation>
    <scope>IDENTIFICATION</scope>
</reference>
<feature type="region of interest" description="Disordered" evidence="1">
    <location>
        <begin position="1"/>
        <end position="78"/>
    </location>
</feature>
<dbReference type="AlphaFoldDB" id="A0A914Z3E2"/>
<dbReference type="Proteomes" id="UP000887577">
    <property type="component" value="Unplaced"/>
</dbReference>
<sequence length="174" mass="19400">MKINNSETEEFPPNLDIFNSTSAVEDSEEEEPPQLECEIKEKMAVTRSQNNFSRSDNPLQTISKSLRKAPKKRGNDLKSENFPLITKFEEVDFDAPPALDLYGDKQTQFRASSTSSGISSIGEFHSPPSCSPLAPINGNFTRSKPVVKEPTAPRNVTKRKSKTPPTSEKSYSKF</sequence>
<name>A0A914Z3E2_9BILA</name>
<feature type="compositionally biased region" description="Polar residues" evidence="1">
    <location>
        <begin position="163"/>
        <end position="174"/>
    </location>
</feature>
<evidence type="ECO:0000313" key="3">
    <source>
        <dbReference type="WBParaSite" id="PSU_v2.g6411.t1"/>
    </source>
</evidence>
<feature type="compositionally biased region" description="Polar residues" evidence="1">
    <location>
        <begin position="46"/>
        <end position="64"/>
    </location>
</feature>
<accession>A0A914Z3E2</accession>
<feature type="region of interest" description="Disordered" evidence="1">
    <location>
        <begin position="111"/>
        <end position="174"/>
    </location>
</feature>
<proteinExistence type="predicted"/>
<organism evidence="2 3">
    <name type="scientific">Panagrolaimus superbus</name>
    <dbReference type="NCBI Taxonomy" id="310955"/>
    <lineage>
        <taxon>Eukaryota</taxon>
        <taxon>Metazoa</taxon>
        <taxon>Ecdysozoa</taxon>
        <taxon>Nematoda</taxon>
        <taxon>Chromadorea</taxon>
        <taxon>Rhabditida</taxon>
        <taxon>Tylenchina</taxon>
        <taxon>Panagrolaimomorpha</taxon>
        <taxon>Panagrolaimoidea</taxon>
        <taxon>Panagrolaimidae</taxon>
        <taxon>Panagrolaimus</taxon>
    </lineage>
</organism>
<evidence type="ECO:0000256" key="1">
    <source>
        <dbReference type="SAM" id="MobiDB-lite"/>
    </source>
</evidence>